<protein>
    <submittedName>
        <fullName evidence="4">Charged multivesicular body protein 7</fullName>
    </submittedName>
</protein>
<evidence type="ECO:0000313" key="2">
    <source>
        <dbReference type="EMBL" id="VDP92112.1"/>
    </source>
</evidence>
<dbReference type="OrthoDB" id="10250120at2759"/>
<organism evidence="4">
    <name type="scientific">Echinostoma caproni</name>
    <dbReference type="NCBI Taxonomy" id="27848"/>
    <lineage>
        <taxon>Eukaryota</taxon>
        <taxon>Metazoa</taxon>
        <taxon>Spiralia</taxon>
        <taxon>Lophotrochozoa</taxon>
        <taxon>Platyhelminthes</taxon>
        <taxon>Trematoda</taxon>
        <taxon>Digenea</taxon>
        <taxon>Plagiorchiida</taxon>
        <taxon>Echinostomata</taxon>
        <taxon>Echinostomatoidea</taxon>
        <taxon>Echinostomatidae</taxon>
        <taxon>Echinostoma</taxon>
    </lineage>
</organism>
<evidence type="ECO:0000313" key="4">
    <source>
        <dbReference type="WBParaSite" id="ECPE_0001488001-mRNA-1"/>
    </source>
</evidence>
<dbReference type="EMBL" id="UZAN01058715">
    <property type="protein sequence ID" value="VDP92112.1"/>
    <property type="molecule type" value="Genomic_DNA"/>
</dbReference>
<evidence type="ECO:0000256" key="1">
    <source>
        <dbReference type="SAM" id="Coils"/>
    </source>
</evidence>
<proteinExistence type="predicted"/>
<dbReference type="Proteomes" id="UP000272942">
    <property type="component" value="Unassembled WGS sequence"/>
</dbReference>
<reference evidence="2 3" key="2">
    <citation type="submission" date="2018-11" db="EMBL/GenBank/DDBJ databases">
        <authorList>
            <consortium name="Pathogen Informatics"/>
        </authorList>
    </citation>
    <scope>NUCLEOTIDE SEQUENCE [LARGE SCALE GENOMIC DNA]</scope>
    <source>
        <strain evidence="2 3">Egypt</strain>
    </source>
</reference>
<name>A0A183B6K5_9TREM</name>
<gene>
    <name evidence="2" type="ORF">ECPE_LOCUS14840</name>
</gene>
<sequence length="313" mass="36094">MMDTIHISSPENFLLPPIWDNDDAMFLLMQPIRRPKHIDPEAYNKKIKFWTDLIVDYAKRQRVSVVSIQSLQTVFSRYFLEEGIHMSPQCLPEVFTSLMESGKLECIEDSSSLVHTILKTSFNYLIKAPLDWTFRIAFGTSGKPSAGSGTSTVTLDPEQHYAFTDLSEDLASQFIAYFVKKYESQRLTFRLPVYELCDFEKGLIEFFPHDATREYIKKLCTDVFCCVRFESVCDSEGTWKSQVVRVTNDVDCPVPSKTADYKTELSILGGLAHIRTVIRQLEAEEQKLTTEIEERRNRIKALMKQNRCVLPLK</sequence>
<dbReference type="AlphaFoldDB" id="A0A183B6K5"/>
<evidence type="ECO:0000313" key="3">
    <source>
        <dbReference type="Proteomes" id="UP000272942"/>
    </source>
</evidence>
<feature type="coiled-coil region" evidence="1">
    <location>
        <begin position="271"/>
        <end position="305"/>
    </location>
</feature>
<reference evidence="4" key="1">
    <citation type="submission" date="2016-06" db="UniProtKB">
        <authorList>
            <consortium name="WormBaseParasite"/>
        </authorList>
    </citation>
    <scope>IDENTIFICATION</scope>
</reference>
<keyword evidence="3" id="KW-1185">Reference proteome</keyword>
<dbReference type="WBParaSite" id="ECPE_0001488001-mRNA-1">
    <property type="protein sequence ID" value="ECPE_0001488001-mRNA-1"/>
    <property type="gene ID" value="ECPE_0001488001"/>
</dbReference>
<dbReference type="Pfam" id="PF25880">
    <property type="entry name" value="WHD_CHMP7_1st"/>
    <property type="match status" value="1"/>
</dbReference>
<accession>A0A183B6K5</accession>
<keyword evidence="1" id="KW-0175">Coiled coil</keyword>